<dbReference type="Gene3D" id="3.40.50.2300">
    <property type="match status" value="2"/>
</dbReference>
<protein>
    <submittedName>
        <fullName evidence="5">Transcriptional regulator, LacI family</fullName>
    </submittedName>
</protein>
<accession>A0A1I1CD60</accession>
<gene>
    <name evidence="5" type="ORF">SAMN05216266_1263</name>
</gene>
<dbReference type="RefSeq" id="WP_091678196.1">
    <property type="nucleotide sequence ID" value="NZ_FOKG01000026.1"/>
</dbReference>
<dbReference type="Proteomes" id="UP000243799">
    <property type="component" value="Unassembled WGS sequence"/>
</dbReference>
<dbReference type="Pfam" id="PF13377">
    <property type="entry name" value="Peripla_BP_3"/>
    <property type="match status" value="1"/>
</dbReference>
<dbReference type="AlphaFoldDB" id="A0A1I1CD60"/>
<proteinExistence type="predicted"/>
<keyword evidence="3" id="KW-0804">Transcription</keyword>
<dbReference type="OrthoDB" id="37081at2"/>
<name>A0A1I1CD60_9PSEU</name>
<evidence type="ECO:0000256" key="2">
    <source>
        <dbReference type="ARBA" id="ARBA00023125"/>
    </source>
</evidence>
<dbReference type="STRING" id="490629.SAMN05216266_1263"/>
<dbReference type="GO" id="GO:0003700">
    <property type="term" value="F:DNA-binding transcription factor activity"/>
    <property type="evidence" value="ECO:0007669"/>
    <property type="project" value="TreeGrafter"/>
</dbReference>
<dbReference type="SUPFAM" id="SSF47413">
    <property type="entry name" value="lambda repressor-like DNA-binding domains"/>
    <property type="match status" value="1"/>
</dbReference>
<dbReference type="EMBL" id="FOKG01000026">
    <property type="protein sequence ID" value="SFB60601.1"/>
    <property type="molecule type" value="Genomic_DNA"/>
</dbReference>
<reference evidence="6" key="1">
    <citation type="submission" date="2016-10" db="EMBL/GenBank/DDBJ databases">
        <authorList>
            <person name="Varghese N."/>
            <person name="Submissions S."/>
        </authorList>
    </citation>
    <scope>NUCLEOTIDE SEQUENCE [LARGE SCALE GENOMIC DNA]</scope>
    <source>
        <strain evidence="6">CGMCC 4.3568</strain>
    </source>
</reference>
<evidence type="ECO:0000313" key="5">
    <source>
        <dbReference type="EMBL" id="SFB60601.1"/>
    </source>
</evidence>
<keyword evidence="1" id="KW-0805">Transcription regulation</keyword>
<evidence type="ECO:0000259" key="4">
    <source>
        <dbReference type="PROSITE" id="PS50932"/>
    </source>
</evidence>
<dbReference type="SUPFAM" id="SSF53822">
    <property type="entry name" value="Periplasmic binding protein-like I"/>
    <property type="match status" value="1"/>
</dbReference>
<dbReference type="PROSITE" id="PS50932">
    <property type="entry name" value="HTH_LACI_2"/>
    <property type="match status" value="1"/>
</dbReference>
<dbReference type="GO" id="GO:0000976">
    <property type="term" value="F:transcription cis-regulatory region binding"/>
    <property type="evidence" value="ECO:0007669"/>
    <property type="project" value="TreeGrafter"/>
</dbReference>
<dbReference type="SMART" id="SM00354">
    <property type="entry name" value="HTH_LACI"/>
    <property type="match status" value="1"/>
</dbReference>
<keyword evidence="2" id="KW-0238">DNA-binding</keyword>
<dbReference type="PANTHER" id="PTHR30146:SF109">
    <property type="entry name" value="HTH-TYPE TRANSCRIPTIONAL REGULATOR GALS"/>
    <property type="match status" value="1"/>
</dbReference>
<evidence type="ECO:0000256" key="3">
    <source>
        <dbReference type="ARBA" id="ARBA00023163"/>
    </source>
</evidence>
<dbReference type="CDD" id="cd06293">
    <property type="entry name" value="PBP1_LacI-like"/>
    <property type="match status" value="1"/>
</dbReference>
<keyword evidence="6" id="KW-1185">Reference proteome</keyword>
<dbReference type="PROSITE" id="PS00356">
    <property type="entry name" value="HTH_LACI_1"/>
    <property type="match status" value="1"/>
</dbReference>
<dbReference type="Pfam" id="PF00356">
    <property type="entry name" value="LacI"/>
    <property type="match status" value="1"/>
</dbReference>
<dbReference type="Gene3D" id="1.10.260.40">
    <property type="entry name" value="lambda repressor-like DNA-binding domains"/>
    <property type="match status" value="1"/>
</dbReference>
<dbReference type="InterPro" id="IPR028082">
    <property type="entry name" value="Peripla_BP_I"/>
</dbReference>
<dbReference type="PANTHER" id="PTHR30146">
    <property type="entry name" value="LACI-RELATED TRANSCRIPTIONAL REPRESSOR"/>
    <property type="match status" value="1"/>
</dbReference>
<dbReference type="InterPro" id="IPR010982">
    <property type="entry name" value="Lambda_DNA-bd_dom_sf"/>
</dbReference>
<dbReference type="InterPro" id="IPR046335">
    <property type="entry name" value="LacI/GalR-like_sensor"/>
</dbReference>
<evidence type="ECO:0000313" key="6">
    <source>
        <dbReference type="Proteomes" id="UP000243799"/>
    </source>
</evidence>
<organism evidence="5 6">
    <name type="scientific">Amycolatopsis marina</name>
    <dbReference type="NCBI Taxonomy" id="490629"/>
    <lineage>
        <taxon>Bacteria</taxon>
        <taxon>Bacillati</taxon>
        <taxon>Actinomycetota</taxon>
        <taxon>Actinomycetes</taxon>
        <taxon>Pseudonocardiales</taxon>
        <taxon>Pseudonocardiaceae</taxon>
        <taxon>Amycolatopsis</taxon>
    </lineage>
</organism>
<dbReference type="CDD" id="cd01392">
    <property type="entry name" value="HTH_LacI"/>
    <property type="match status" value="1"/>
</dbReference>
<evidence type="ECO:0000256" key="1">
    <source>
        <dbReference type="ARBA" id="ARBA00023015"/>
    </source>
</evidence>
<sequence length="337" mass="35807">MSPGIKDVAERAGVSIGTVSNVLNHPERVSEHTRSAVLSAISALGFVRNSSAAQLRAGTSRSLGLIVLDLANPFFHDVARGVEAVADELGYAVVLCNSDEQAARENRYLQVLEEQRIRGVLITPIEVSSQRLDAMRRRGTPAVLVDRHDPRVNCCSVAVDDVAGGELAGAHLLAGGHERILYVSGPLVLSQCADRLAGLRQAVATAGGDPERVIEVVEASALNARSGYDAAIRRFTEGTTTTAAFCANDLLALGVLRGAVSTGRRVPEDIAIVGYDDIEFAADAAVPLTSVRQPTQQIGRAAAQLLVEECDQPDTHAHQQVVFKPELVVRESTEGRP</sequence>
<dbReference type="InterPro" id="IPR000843">
    <property type="entry name" value="HTH_LacI"/>
</dbReference>
<feature type="domain" description="HTH lacI-type" evidence="4">
    <location>
        <begin position="3"/>
        <end position="57"/>
    </location>
</feature>